<comment type="similarity">
    <text evidence="2">Belongs to the SLC13A/DASS transporter (TC 2.A.47) family. DIT1 subfamily.</text>
</comment>
<comment type="caution">
    <text evidence="8">The sequence shown here is derived from an EMBL/GenBank/DDBJ whole genome shotgun (WGS) entry which is preliminary data.</text>
</comment>
<name>A0AAD5XJD0_9FUNG</name>
<dbReference type="GO" id="GO:0022857">
    <property type="term" value="F:transmembrane transporter activity"/>
    <property type="evidence" value="ECO:0007669"/>
    <property type="project" value="InterPro"/>
</dbReference>
<keyword evidence="9" id="KW-1185">Reference proteome</keyword>
<evidence type="ECO:0000256" key="4">
    <source>
        <dbReference type="ARBA" id="ARBA00022780"/>
    </source>
</evidence>
<protein>
    <submittedName>
        <fullName evidence="8">Uncharacterized protein</fullName>
    </submittedName>
</protein>
<dbReference type="InterPro" id="IPR030676">
    <property type="entry name" value="CitT-rel"/>
</dbReference>
<keyword evidence="3 7" id="KW-0812">Transmembrane</keyword>
<evidence type="ECO:0000313" key="8">
    <source>
        <dbReference type="EMBL" id="KAJ3132642.1"/>
    </source>
</evidence>
<feature type="transmembrane region" description="Helical" evidence="7">
    <location>
        <begin position="169"/>
        <end position="189"/>
    </location>
</feature>
<evidence type="ECO:0000256" key="2">
    <source>
        <dbReference type="ARBA" id="ARBA00007349"/>
    </source>
</evidence>
<evidence type="ECO:0000256" key="1">
    <source>
        <dbReference type="ARBA" id="ARBA00004478"/>
    </source>
</evidence>
<feature type="transmembrane region" description="Helical" evidence="7">
    <location>
        <begin position="39"/>
        <end position="60"/>
    </location>
</feature>
<dbReference type="Proteomes" id="UP001211907">
    <property type="component" value="Unassembled WGS sequence"/>
</dbReference>
<comment type="subcellular location">
    <subcellularLocation>
        <location evidence="1">Plastid</location>
        <location evidence="1">Chloroplast inner membrane</location>
        <topology evidence="1">Multi-pass membrane protein</topology>
    </subcellularLocation>
</comment>
<proteinExistence type="inferred from homology"/>
<evidence type="ECO:0000256" key="6">
    <source>
        <dbReference type="ARBA" id="ARBA00023136"/>
    </source>
</evidence>
<keyword evidence="4" id="KW-1001">Plastid inner membrane</keyword>
<keyword evidence="6 7" id="KW-0472">Membrane</keyword>
<dbReference type="Pfam" id="PF00939">
    <property type="entry name" value="Na_sulph_symp"/>
    <property type="match status" value="1"/>
</dbReference>
<dbReference type="EMBL" id="JADGJH010000243">
    <property type="protein sequence ID" value="KAJ3132642.1"/>
    <property type="molecule type" value="Genomic_DNA"/>
</dbReference>
<sequence length="273" mass="29557">MEESQRLLVNESPNEAGTVTETPIRTRNITTTYRERQRLVYGSVVAVTLVAAGLAVRVFISFDNARIVVFGTFAVAIVTLLASAVPVSVIVLTTLLFLTLANKWVCQVPLPAIQLSTLPNSVFGECSSSKHAFEEALAGFALPLSWLVWAAFNLGLAVNKSRLAKRISLLIISYYSTSPFALGPALFLIEMVAGCLIPSNTARGGALIFPIVSSLSTTLQNPFLERYLILCGLHANLLSSSAFFYGTVGNPIVAESAELVFEIEFGFLEWLYA</sequence>
<accession>A0AAD5XJD0</accession>
<reference evidence="8" key="1">
    <citation type="submission" date="2020-05" db="EMBL/GenBank/DDBJ databases">
        <title>Phylogenomic resolution of chytrid fungi.</title>
        <authorList>
            <person name="Stajich J.E."/>
            <person name="Amses K."/>
            <person name="Simmons R."/>
            <person name="Seto K."/>
            <person name="Myers J."/>
            <person name="Bonds A."/>
            <person name="Quandt C.A."/>
            <person name="Barry K."/>
            <person name="Liu P."/>
            <person name="Grigoriev I."/>
            <person name="Longcore J.E."/>
            <person name="James T.Y."/>
        </authorList>
    </citation>
    <scope>NUCLEOTIDE SEQUENCE</scope>
    <source>
        <strain evidence="8">JEL0513</strain>
    </source>
</reference>
<keyword evidence="4" id="KW-0934">Plastid</keyword>
<evidence type="ECO:0000256" key="7">
    <source>
        <dbReference type="SAM" id="Phobius"/>
    </source>
</evidence>
<dbReference type="AlphaFoldDB" id="A0AAD5XJD0"/>
<evidence type="ECO:0000313" key="9">
    <source>
        <dbReference type="Proteomes" id="UP001211907"/>
    </source>
</evidence>
<dbReference type="GO" id="GO:0016020">
    <property type="term" value="C:membrane"/>
    <property type="evidence" value="ECO:0007669"/>
    <property type="project" value="InterPro"/>
</dbReference>
<dbReference type="InterPro" id="IPR001898">
    <property type="entry name" value="SLC13A/DASS"/>
</dbReference>
<gene>
    <name evidence="8" type="ORF">HK100_005121</name>
</gene>
<dbReference type="PANTHER" id="PTHR42826">
    <property type="entry name" value="DICARBOXYLATE TRANSPORTER 2.1, CHLOROPLASTIC"/>
    <property type="match status" value="1"/>
</dbReference>
<organism evidence="8 9">
    <name type="scientific">Physocladia obscura</name>
    <dbReference type="NCBI Taxonomy" id="109957"/>
    <lineage>
        <taxon>Eukaryota</taxon>
        <taxon>Fungi</taxon>
        <taxon>Fungi incertae sedis</taxon>
        <taxon>Chytridiomycota</taxon>
        <taxon>Chytridiomycota incertae sedis</taxon>
        <taxon>Chytridiomycetes</taxon>
        <taxon>Chytridiales</taxon>
        <taxon>Chytriomycetaceae</taxon>
        <taxon>Physocladia</taxon>
    </lineage>
</organism>
<evidence type="ECO:0000256" key="5">
    <source>
        <dbReference type="ARBA" id="ARBA00022989"/>
    </source>
</evidence>
<feature type="transmembrane region" description="Helical" evidence="7">
    <location>
        <begin position="67"/>
        <end position="100"/>
    </location>
</feature>
<keyword evidence="5 7" id="KW-1133">Transmembrane helix</keyword>
<evidence type="ECO:0000256" key="3">
    <source>
        <dbReference type="ARBA" id="ARBA00022692"/>
    </source>
</evidence>